<evidence type="ECO:0000256" key="1">
    <source>
        <dbReference type="SAM" id="MobiDB-lite"/>
    </source>
</evidence>
<name>A0A4U0NRT0_9ACTN</name>
<sequence>MPHISRTALLPTLTALALLAVGCSATGTSEPSDGEKPAARSTTSAQDVPDSSAAGQLTVGRAPAASATPTAVSQAAVGGRRAQKSSLKITSFDRRSGRAVVSAPARSEKATPSGRPSRTPGAGGGADDQGPLAVGDVVASGPAPGAPDGVLAKVTDVLGTTEHNTEVQTAPTTLSALLGSRKAAGKVPVDPASVQVEPLVKGVKVSWSKNGGVHSGPRGTSVPLGNLRLDVGAAIATAPDAPASAAASLSGFVQLAPEVEFSYNGADGAGSPGGAYLGLSGDWSSQWQLKGQAAAHTPDGKPLRLPFAKLHADPVIQVGPVPVVVNLDLTCYAQVDADGRVSVEVKEDLKGDFRVGGSYSRAKGWQAISESDIKASPVKATVAAAGKVKAALGAEATLGLYGVTGVTAELTPYLRGEAEGSATGAGDGSGSAVGHWLVAGGVDLSGALLFHLKIFGTPVFEKRIPLGALHREWKLAEGGGSASSGKRGR</sequence>
<protein>
    <recommendedName>
        <fullName evidence="5">Lipoprotein</fullName>
    </recommendedName>
</protein>
<dbReference type="PROSITE" id="PS51257">
    <property type="entry name" value="PROKAR_LIPOPROTEIN"/>
    <property type="match status" value="1"/>
</dbReference>
<organism evidence="3 4">
    <name type="scientific">Streptomyces piniterrae</name>
    <dbReference type="NCBI Taxonomy" id="2571125"/>
    <lineage>
        <taxon>Bacteria</taxon>
        <taxon>Bacillati</taxon>
        <taxon>Actinomycetota</taxon>
        <taxon>Actinomycetes</taxon>
        <taxon>Kitasatosporales</taxon>
        <taxon>Streptomycetaceae</taxon>
        <taxon>Streptomyces</taxon>
    </lineage>
</organism>
<accession>A0A4U0NRT0</accession>
<feature type="compositionally biased region" description="Low complexity" evidence="1">
    <location>
        <begin position="62"/>
        <end position="77"/>
    </location>
</feature>
<keyword evidence="2" id="KW-0732">Signal</keyword>
<dbReference type="Proteomes" id="UP000308697">
    <property type="component" value="Unassembled WGS sequence"/>
</dbReference>
<reference evidence="3 4" key="1">
    <citation type="submission" date="2019-04" db="EMBL/GenBank/DDBJ databases">
        <title>Streptomyces piniterrae sp. nov., a heliquinomycin-producing actinomycete isolated from rhizosphere soil of Pinus yunnanensis.</title>
        <authorList>
            <person name="Zhuang X."/>
            <person name="Zhao J."/>
        </authorList>
    </citation>
    <scope>NUCLEOTIDE SEQUENCE [LARGE SCALE GENOMIC DNA]</scope>
    <source>
        <strain evidence="4">jys28</strain>
    </source>
</reference>
<gene>
    <name evidence="3" type="ORF">FCH28_07595</name>
</gene>
<feature type="region of interest" description="Disordered" evidence="1">
    <location>
        <begin position="26"/>
        <end position="134"/>
    </location>
</feature>
<dbReference type="RefSeq" id="WP_136738904.1">
    <property type="nucleotide sequence ID" value="NZ_SUMB01000002.1"/>
</dbReference>
<evidence type="ECO:0008006" key="5">
    <source>
        <dbReference type="Google" id="ProtNLM"/>
    </source>
</evidence>
<proteinExistence type="predicted"/>
<dbReference type="EMBL" id="SUMB01000002">
    <property type="protein sequence ID" value="TJZ57286.1"/>
    <property type="molecule type" value="Genomic_DNA"/>
</dbReference>
<keyword evidence="4" id="KW-1185">Reference proteome</keyword>
<feature type="signal peptide" evidence="2">
    <location>
        <begin position="1"/>
        <end position="25"/>
    </location>
</feature>
<dbReference type="AlphaFoldDB" id="A0A4U0NRT0"/>
<dbReference type="OrthoDB" id="4328722at2"/>
<feature type="chain" id="PRO_5039297117" description="Lipoprotein" evidence="2">
    <location>
        <begin position="26"/>
        <end position="489"/>
    </location>
</feature>
<comment type="caution">
    <text evidence="3">The sequence shown here is derived from an EMBL/GenBank/DDBJ whole genome shotgun (WGS) entry which is preliminary data.</text>
</comment>
<evidence type="ECO:0000313" key="3">
    <source>
        <dbReference type="EMBL" id="TJZ57286.1"/>
    </source>
</evidence>
<evidence type="ECO:0000313" key="4">
    <source>
        <dbReference type="Proteomes" id="UP000308697"/>
    </source>
</evidence>
<evidence type="ECO:0000256" key="2">
    <source>
        <dbReference type="SAM" id="SignalP"/>
    </source>
</evidence>